<proteinExistence type="predicted"/>
<dbReference type="EMBL" id="VSSQ01057812">
    <property type="protein sequence ID" value="MPN11585.1"/>
    <property type="molecule type" value="Genomic_DNA"/>
</dbReference>
<dbReference type="AlphaFoldDB" id="A0A645FB37"/>
<accession>A0A645FB37</accession>
<reference evidence="2" key="1">
    <citation type="submission" date="2019-08" db="EMBL/GenBank/DDBJ databases">
        <authorList>
            <person name="Kucharzyk K."/>
            <person name="Murdoch R.W."/>
            <person name="Higgins S."/>
            <person name="Loffler F."/>
        </authorList>
    </citation>
    <scope>NUCLEOTIDE SEQUENCE</scope>
</reference>
<organism evidence="2">
    <name type="scientific">bioreactor metagenome</name>
    <dbReference type="NCBI Taxonomy" id="1076179"/>
    <lineage>
        <taxon>unclassified sequences</taxon>
        <taxon>metagenomes</taxon>
        <taxon>ecological metagenomes</taxon>
    </lineage>
</organism>
<evidence type="ECO:0000256" key="1">
    <source>
        <dbReference type="SAM" id="MobiDB-lite"/>
    </source>
</evidence>
<name>A0A645FB37_9ZZZZ</name>
<comment type="caution">
    <text evidence="2">The sequence shown here is derived from an EMBL/GenBank/DDBJ whole genome shotgun (WGS) entry which is preliminary data.</text>
</comment>
<sequence>MRRNAGGHADSDAGGAVDQQLREAGRKDRRFPLRLVEVRNHIDGILLDVEKHLFGEAFEPALGIAAGGGGVAVDIAEVALSFDQGSAHREVLREADQRIVDRRIAVRVIFTHDLADHAGAFDGGVGFAEVQHLHRVEDAAVDRLQPVAHIRNRPSDVDAQ</sequence>
<feature type="compositionally biased region" description="Low complexity" evidence="1">
    <location>
        <begin position="1"/>
        <end position="18"/>
    </location>
</feature>
<evidence type="ECO:0000313" key="2">
    <source>
        <dbReference type="EMBL" id="MPN11585.1"/>
    </source>
</evidence>
<feature type="region of interest" description="Disordered" evidence="1">
    <location>
        <begin position="1"/>
        <end position="21"/>
    </location>
</feature>
<gene>
    <name evidence="2" type="ORF">SDC9_158888</name>
</gene>
<protein>
    <submittedName>
        <fullName evidence="2">Uncharacterized protein</fullName>
    </submittedName>
</protein>